<sequence length="149" mass="17646">MAQSHLPLGKLSNNDWEHPREHELRALREVADDMQREAEEAEARAAQAEKEFIEFIEAMEATYDGDQAGIDFFRSEYSEEQIELQARLDERREAYKEEEEVRYIAEKENIRREIRALDKKLDEMKKEEAKKERNKAVVKLDSLMAKMRG</sequence>
<evidence type="ECO:0000256" key="1">
    <source>
        <dbReference type="SAM" id="Coils"/>
    </source>
</evidence>
<accession>A0A8H2W5S2</accession>
<dbReference type="OrthoDB" id="274765at2759"/>
<protein>
    <submittedName>
        <fullName evidence="2">Uncharacterized protein</fullName>
    </submittedName>
</protein>
<keyword evidence="1" id="KW-0175">Coiled coil</keyword>
<gene>
    <name evidence="2" type="ORF">RDB_LOCUS6</name>
</gene>
<name>A0A8H2W5S2_9AGAM</name>
<comment type="caution">
    <text evidence="2">The sequence shown here is derived from an EMBL/GenBank/DDBJ whole genome shotgun (WGS) entry which is preliminary data.</text>
</comment>
<evidence type="ECO:0000313" key="2">
    <source>
        <dbReference type="EMBL" id="CAE6334911.1"/>
    </source>
</evidence>
<feature type="coiled-coil region" evidence="1">
    <location>
        <begin position="107"/>
        <end position="146"/>
    </location>
</feature>
<reference evidence="2" key="1">
    <citation type="submission" date="2021-01" db="EMBL/GenBank/DDBJ databases">
        <authorList>
            <person name="Kaushik A."/>
        </authorList>
    </citation>
    <scope>NUCLEOTIDE SEQUENCE</scope>
    <source>
        <strain evidence="2">AG1-1C</strain>
    </source>
</reference>
<dbReference type="Proteomes" id="UP000663846">
    <property type="component" value="Unassembled WGS sequence"/>
</dbReference>
<feature type="coiled-coil region" evidence="1">
    <location>
        <begin position="24"/>
        <end position="58"/>
    </location>
</feature>
<evidence type="ECO:0000313" key="3">
    <source>
        <dbReference type="Proteomes" id="UP000663846"/>
    </source>
</evidence>
<dbReference type="AlphaFoldDB" id="A0A8H2W5S2"/>
<dbReference type="EMBL" id="CAJMWS010000001">
    <property type="protein sequence ID" value="CAE6334911.1"/>
    <property type="molecule type" value="Genomic_DNA"/>
</dbReference>
<organism evidence="2 3">
    <name type="scientific">Rhizoctonia solani</name>
    <dbReference type="NCBI Taxonomy" id="456999"/>
    <lineage>
        <taxon>Eukaryota</taxon>
        <taxon>Fungi</taxon>
        <taxon>Dikarya</taxon>
        <taxon>Basidiomycota</taxon>
        <taxon>Agaricomycotina</taxon>
        <taxon>Agaricomycetes</taxon>
        <taxon>Cantharellales</taxon>
        <taxon>Ceratobasidiaceae</taxon>
        <taxon>Rhizoctonia</taxon>
    </lineage>
</organism>
<proteinExistence type="predicted"/>